<name>A0A7J7DN78_TRIWF</name>
<reference evidence="2 3" key="1">
    <citation type="journal article" date="2020" name="Nat. Commun.">
        <title>Genome of Tripterygium wilfordii and identification of cytochrome P450 involved in triptolide biosynthesis.</title>
        <authorList>
            <person name="Tu L."/>
            <person name="Su P."/>
            <person name="Zhang Z."/>
            <person name="Gao L."/>
            <person name="Wang J."/>
            <person name="Hu T."/>
            <person name="Zhou J."/>
            <person name="Zhang Y."/>
            <person name="Zhao Y."/>
            <person name="Liu Y."/>
            <person name="Song Y."/>
            <person name="Tong Y."/>
            <person name="Lu Y."/>
            <person name="Yang J."/>
            <person name="Xu C."/>
            <person name="Jia M."/>
            <person name="Peters R.J."/>
            <person name="Huang L."/>
            <person name="Gao W."/>
        </authorList>
    </citation>
    <scope>NUCLEOTIDE SEQUENCE [LARGE SCALE GENOMIC DNA]</scope>
    <source>
        <strain evidence="3">cv. XIE 37</strain>
        <tissue evidence="2">Leaf</tissue>
    </source>
</reference>
<dbReference type="FunCoup" id="A0A7J7DN78">
    <property type="interactions" value="94"/>
</dbReference>
<dbReference type="EMBL" id="JAAARO010000005">
    <property type="protein sequence ID" value="KAF5747822.1"/>
    <property type="molecule type" value="Genomic_DNA"/>
</dbReference>
<proteinExistence type="predicted"/>
<evidence type="ECO:0000313" key="2">
    <source>
        <dbReference type="EMBL" id="KAF5747822.1"/>
    </source>
</evidence>
<comment type="caution">
    <text evidence="2">The sequence shown here is derived from an EMBL/GenBank/DDBJ whole genome shotgun (WGS) entry which is preliminary data.</text>
</comment>
<sequence>MAAPKHLHELLKDDQEPFLLENYIADRRSQLKNSSSPKSHLQVTKRKPTSISQQQQQTILNSPHNLSKKSCLFSYVDSPHEPRRSPIFEFQSPVSKSPCGRRPNAIFLNVPSRTATLTLEAALKIEKQSSKTKTQNKNHGNFGLFGSFLKRLTNRYLTRKREIGADGVKVSVRDILRWDSVGRRRSPNERISERKQGIAQKSSQETNDCEIEFSCNEDQSMDFDLETSNQSEELLGSEIEFINQWIDETYFTSCEKRFCESPFRFALQRSPSSGIQTPTLSSPEKSPIHRNGEDKENYDGESIKKSQVQEEEEEEDKEQCSPVSVLDPPFEDDNDGDGHECEDDDGFDVERSYAIIQRAKEQLLHKLRRFEKLAELDPVELEKRMLSEEIEDDDNSDTNKVEVEEEEDDDSLIAQQLSKSGFDHARQIPKSLVSDLIDEESRERTNYCIDREVVAKRVYKRLGSWKEVESNTIDMMVEQELSEEWKRSQEEVGEAALDIEVAIFGLLMEELSSDIFE</sequence>
<dbReference type="OrthoDB" id="1918879at2759"/>
<evidence type="ECO:0008006" key="4">
    <source>
        <dbReference type="Google" id="ProtNLM"/>
    </source>
</evidence>
<protein>
    <recommendedName>
        <fullName evidence="4">DUF4378 domain-containing protein</fullName>
    </recommendedName>
</protein>
<gene>
    <name evidence="2" type="ORF">HS088_TW05G00549</name>
</gene>
<feature type="region of interest" description="Disordered" evidence="1">
    <location>
        <begin position="186"/>
        <end position="206"/>
    </location>
</feature>
<organism evidence="2 3">
    <name type="scientific">Tripterygium wilfordii</name>
    <name type="common">Thunder God vine</name>
    <dbReference type="NCBI Taxonomy" id="458696"/>
    <lineage>
        <taxon>Eukaryota</taxon>
        <taxon>Viridiplantae</taxon>
        <taxon>Streptophyta</taxon>
        <taxon>Embryophyta</taxon>
        <taxon>Tracheophyta</taxon>
        <taxon>Spermatophyta</taxon>
        <taxon>Magnoliopsida</taxon>
        <taxon>eudicotyledons</taxon>
        <taxon>Gunneridae</taxon>
        <taxon>Pentapetalae</taxon>
        <taxon>rosids</taxon>
        <taxon>fabids</taxon>
        <taxon>Celastrales</taxon>
        <taxon>Celastraceae</taxon>
        <taxon>Tripterygium</taxon>
    </lineage>
</organism>
<feature type="compositionally biased region" description="Basic and acidic residues" evidence="1">
    <location>
        <begin position="186"/>
        <end position="196"/>
    </location>
</feature>
<feature type="region of interest" description="Disordered" evidence="1">
    <location>
        <begin position="270"/>
        <end position="344"/>
    </location>
</feature>
<evidence type="ECO:0000313" key="3">
    <source>
        <dbReference type="Proteomes" id="UP000593562"/>
    </source>
</evidence>
<dbReference type="PANTHER" id="PTHR33623">
    <property type="entry name" value="OS04G0572500 PROTEIN"/>
    <property type="match status" value="1"/>
</dbReference>
<feature type="compositionally biased region" description="Acidic residues" evidence="1">
    <location>
        <begin position="329"/>
        <end position="344"/>
    </location>
</feature>
<evidence type="ECO:0000256" key="1">
    <source>
        <dbReference type="SAM" id="MobiDB-lite"/>
    </source>
</evidence>
<feature type="compositionally biased region" description="Basic and acidic residues" evidence="1">
    <location>
        <begin position="286"/>
        <end position="308"/>
    </location>
</feature>
<dbReference type="InParanoid" id="A0A7J7DN78"/>
<keyword evidence="3" id="KW-1185">Reference proteome</keyword>
<dbReference type="AlphaFoldDB" id="A0A7J7DN78"/>
<accession>A0A7J7DN78</accession>
<feature type="region of interest" description="Disordered" evidence="1">
    <location>
        <begin position="386"/>
        <end position="410"/>
    </location>
</feature>
<feature type="region of interest" description="Disordered" evidence="1">
    <location>
        <begin position="29"/>
        <end position="61"/>
    </location>
</feature>
<feature type="compositionally biased region" description="Polar residues" evidence="1">
    <location>
        <begin position="270"/>
        <end position="284"/>
    </location>
</feature>
<feature type="compositionally biased region" description="Low complexity" evidence="1">
    <location>
        <begin position="49"/>
        <end position="59"/>
    </location>
</feature>
<feature type="compositionally biased region" description="Polar residues" evidence="1">
    <location>
        <begin position="31"/>
        <end position="42"/>
    </location>
</feature>
<dbReference type="PANTHER" id="PTHR33623:SF5">
    <property type="entry name" value="HISTONE-LYSINE N-METHYLTRANSFERASE SETD1B-LIKE PROTEIN"/>
    <property type="match status" value="1"/>
</dbReference>
<dbReference type="Proteomes" id="UP000593562">
    <property type="component" value="Unassembled WGS sequence"/>
</dbReference>